<gene>
    <name evidence="1" type="ORF">EZS27_041019</name>
</gene>
<reference evidence="1" key="1">
    <citation type="submission" date="2019-03" db="EMBL/GenBank/DDBJ databases">
        <title>Single cell metagenomics reveals metabolic interactions within the superorganism composed of flagellate Streblomastix strix and complex community of Bacteroidetes bacteria on its surface.</title>
        <authorList>
            <person name="Treitli S.C."/>
            <person name="Kolisko M."/>
            <person name="Husnik F."/>
            <person name="Keeling P."/>
            <person name="Hampl V."/>
        </authorList>
    </citation>
    <scope>NUCLEOTIDE SEQUENCE</scope>
    <source>
        <strain evidence="1">STM</strain>
    </source>
</reference>
<protein>
    <submittedName>
        <fullName evidence="1">Uncharacterized protein</fullName>
    </submittedName>
</protein>
<evidence type="ECO:0000313" key="1">
    <source>
        <dbReference type="EMBL" id="KAA6307314.1"/>
    </source>
</evidence>
<proteinExistence type="predicted"/>
<dbReference type="AlphaFoldDB" id="A0A5J4PFE3"/>
<accession>A0A5J4PFE3</accession>
<dbReference type="EMBL" id="SNRY01009263">
    <property type="protein sequence ID" value="KAA6307314.1"/>
    <property type="molecule type" value="Genomic_DNA"/>
</dbReference>
<comment type="caution">
    <text evidence="1">The sequence shown here is derived from an EMBL/GenBank/DDBJ whole genome shotgun (WGS) entry which is preliminary data.</text>
</comment>
<organism evidence="1">
    <name type="scientific">termite gut metagenome</name>
    <dbReference type="NCBI Taxonomy" id="433724"/>
    <lineage>
        <taxon>unclassified sequences</taxon>
        <taxon>metagenomes</taxon>
        <taxon>organismal metagenomes</taxon>
    </lineage>
</organism>
<name>A0A5J4PFE3_9ZZZZ</name>
<sequence length="94" mass="11186">MVVGLLDFQKLEELSYKGYDSTIAMMDSIKKRIPRRVDADSLSARRKAYRNKFPELCFKNIYIQGANQYQQEYIKKEFRKNTDDVFSYENLKQG</sequence>
<feature type="non-terminal residue" evidence="1">
    <location>
        <position position="94"/>
    </location>
</feature>